<dbReference type="AlphaFoldDB" id="A0A7K3THC1"/>
<keyword evidence="1" id="KW-1133">Transmembrane helix</keyword>
<dbReference type="OrthoDB" id="9992337at2"/>
<feature type="transmembrane region" description="Helical" evidence="1">
    <location>
        <begin position="43"/>
        <end position="63"/>
    </location>
</feature>
<evidence type="ECO:0000313" key="3">
    <source>
        <dbReference type="Proteomes" id="UP000469763"/>
    </source>
</evidence>
<gene>
    <name evidence="2" type="ORF">GFD22_05845</name>
</gene>
<dbReference type="RefSeq" id="WP_152350250.1">
    <property type="nucleotide sequence ID" value="NZ_WBSN01000006.1"/>
</dbReference>
<reference evidence="2 3" key="1">
    <citation type="submission" date="2019-10" db="EMBL/GenBank/DDBJ databases">
        <title>Bifidobacterium from non-human primates.</title>
        <authorList>
            <person name="Modesto M."/>
        </authorList>
    </citation>
    <scope>NUCLEOTIDE SEQUENCE [LARGE SCALE GENOMIC DNA]</scope>
    <source>
        <strain evidence="2 3">TREC</strain>
    </source>
</reference>
<accession>A0A7K3THC1</accession>
<keyword evidence="3" id="KW-1185">Reference proteome</keyword>
<proteinExistence type="predicted"/>
<evidence type="ECO:0000256" key="1">
    <source>
        <dbReference type="SAM" id="Phobius"/>
    </source>
</evidence>
<protein>
    <submittedName>
        <fullName evidence="2">Uncharacterized protein</fullName>
    </submittedName>
</protein>
<organism evidence="2 3">
    <name type="scientific">Bifidobacterium avesanii</name>
    <dbReference type="NCBI Taxonomy" id="1798157"/>
    <lineage>
        <taxon>Bacteria</taxon>
        <taxon>Bacillati</taxon>
        <taxon>Actinomycetota</taxon>
        <taxon>Actinomycetes</taxon>
        <taxon>Bifidobacteriales</taxon>
        <taxon>Bifidobacteriaceae</taxon>
        <taxon>Bifidobacterium</taxon>
    </lineage>
</organism>
<dbReference type="Proteomes" id="UP000469763">
    <property type="component" value="Unassembled WGS sequence"/>
</dbReference>
<dbReference type="EMBL" id="WHZY01000007">
    <property type="protein sequence ID" value="NEG78497.1"/>
    <property type="molecule type" value="Genomic_DNA"/>
</dbReference>
<comment type="caution">
    <text evidence="2">The sequence shown here is derived from an EMBL/GenBank/DDBJ whole genome shotgun (WGS) entry which is preliminary data.</text>
</comment>
<sequence>MHDHVWWRKISNRLLIAAGVWGVLMITMGVFLLRFAWLRPALVVLFALYVVFFFVSYGVYLNARRLERRAMRRPDFGPEFER</sequence>
<evidence type="ECO:0000313" key="2">
    <source>
        <dbReference type="EMBL" id="NEG78497.1"/>
    </source>
</evidence>
<name>A0A7K3THC1_9BIFI</name>
<keyword evidence="1" id="KW-0812">Transmembrane</keyword>
<feature type="transmembrane region" description="Helical" evidence="1">
    <location>
        <begin position="14"/>
        <end position="37"/>
    </location>
</feature>
<keyword evidence="1" id="KW-0472">Membrane</keyword>